<dbReference type="NCBIfam" id="TIGR00393">
    <property type="entry name" value="kpsF"/>
    <property type="match status" value="1"/>
</dbReference>
<proteinExistence type="inferred from homology"/>
<evidence type="ECO:0000259" key="9">
    <source>
        <dbReference type="PROSITE" id="PS51464"/>
    </source>
</evidence>
<evidence type="ECO:0000256" key="3">
    <source>
        <dbReference type="ARBA" id="ARBA00023122"/>
    </source>
</evidence>
<dbReference type="GO" id="GO:0005975">
    <property type="term" value="P:carbohydrate metabolic process"/>
    <property type="evidence" value="ECO:0007669"/>
    <property type="project" value="InterPro"/>
</dbReference>
<dbReference type="PANTHER" id="PTHR42745">
    <property type="match status" value="1"/>
</dbReference>
<evidence type="ECO:0000256" key="5">
    <source>
        <dbReference type="PIRSR" id="PIRSR004692-2"/>
    </source>
</evidence>
<dbReference type="Pfam" id="PF00571">
    <property type="entry name" value="CBS"/>
    <property type="match status" value="2"/>
</dbReference>
<feature type="domain" description="CBS" evidence="8">
    <location>
        <begin position="211"/>
        <end position="269"/>
    </location>
</feature>
<evidence type="ECO:0000259" key="8">
    <source>
        <dbReference type="PROSITE" id="PS51371"/>
    </source>
</evidence>
<dbReference type="CDD" id="cd04604">
    <property type="entry name" value="CBS_pair_SIS_assoc"/>
    <property type="match status" value="1"/>
</dbReference>
<dbReference type="Gene3D" id="3.10.580.10">
    <property type="entry name" value="CBS-domain"/>
    <property type="match status" value="1"/>
</dbReference>
<dbReference type="GO" id="GO:0097367">
    <property type="term" value="F:carbohydrate derivative binding"/>
    <property type="evidence" value="ECO:0007669"/>
    <property type="project" value="InterPro"/>
</dbReference>
<dbReference type="AlphaFoldDB" id="A0A1M7T6P2"/>
<keyword evidence="2" id="KW-0677">Repeat</keyword>
<evidence type="ECO:0000256" key="4">
    <source>
        <dbReference type="PIRNR" id="PIRNR004692"/>
    </source>
</evidence>
<evidence type="ECO:0000313" key="11">
    <source>
        <dbReference type="Proteomes" id="UP000186469"/>
    </source>
</evidence>
<feature type="domain" description="SIS" evidence="9">
    <location>
        <begin position="42"/>
        <end position="185"/>
    </location>
</feature>
<dbReference type="InterPro" id="IPR001347">
    <property type="entry name" value="SIS_dom"/>
</dbReference>
<keyword evidence="11" id="KW-1185">Reference proteome</keyword>
<dbReference type="InterPro" id="IPR004800">
    <property type="entry name" value="KdsD/KpsF-type"/>
</dbReference>
<feature type="site" description="Catalytically relevant" evidence="6">
    <location>
        <position position="194"/>
    </location>
</feature>
<dbReference type="PROSITE" id="PS51371">
    <property type="entry name" value="CBS"/>
    <property type="match status" value="2"/>
</dbReference>
<dbReference type="SMART" id="SM00116">
    <property type="entry name" value="CBS"/>
    <property type="match status" value="2"/>
</dbReference>
<dbReference type="Pfam" id="PF01380">
    <property type="entry name" value="SIS"/>
    <property type="match status" value="1"/>
</dbReference>
<feature type="site" description="Catalytically relevant" evidence="6">
    <location>
        <position position="153"/>
    </location>
</feature>
<accession>A0A1M7T6P2</accession>
<gene>
    <name evidence="10" type="ORF">SAMN02745728_01631</name>
</gene>
<evidence type="ECO:0000313" key="10">
    <source>
        <dbReference type="EMBL" id="SHN66388.1"/>
    </source>
</evidence>
<name>A0A1M7T6P2_9BACT</name>
<dbReference type="PROSITE" id="PS51464">
    <property type="entry name" value="SIS"/>
    <property type="match status" value="1"/>
</dbReference>
<dbReference type="FunFam" id="3.40.50.10490:FF:000011">
    <property type="entry name" value="Arabinose 5-phosphate isomerase"/>
    <property type="match status" value="1"/>
</dbReference>
<feature type="binding site" evidence="5">
    <location>
        <position position="83"/>
    </location>
    <ligand>
        <name>Zn(2+)</name>
        <dbReference type="ChEBI" id="CHEBI:29105"/>
    </ligand>
</feature>
<dbReference type="Gene3D" id="3.40.50.10490">
    <property type="entry name" value="Glucose-6-phosphate isomerase like protein, domain 1"/>
    <property type="match status" value="1"/>
</dbReference>
<dbReference type="InterPro" id="IPR050986">
    <property type="entry name" value="GutQ/KpsF_isomerases"/>
</dbReference>
<comment type="similarity">
    <text evidence="1 4">Belongs to the SIS family. GutQ/KpsF subfamily.</text>
</comment>
<dbReference type="PANTHER" id="PTHR42745:SF1">
    <property type="entry name" value="ARABINOSE 5-PHOSPHATE ISOMERASE KDSD"/>
    <property type="match status" value="1"/>
</dbReference>
<organism evidence="10 11">
    <name type="scientific">Desulfovibrio litoralis DSM 11393</name>
    <dbReference type="NCBI Taxonomy" id="1121455"/>
    <lineage>
        <taxon>Bacteria</taxon>
        <taxon>Pseudomonadati</taxon>
        <taxon>Thermodesulfobacteriota</taxon>
        <taxon>Desulfovibrionia</taxon>
        <taxon>Desulfovibrionales</taxon>
        <taxon>Desulfovibrionaceae</taxon>
        <taxon>Desulfovibrio</taxon>
    </lineage>
</organism>
<feature type="site" description="Catalytically relevant" evidence="6">
    <location>
        <position position="60"/>
    </location>
</feature>
<evidence type="ECO:0000256" key="2">
    <source>
        <dbReference type="ARBA" id="ARBA00022737"/>
    </source>
</evidence>
<evidence type="ECO:0000256" key="1">
    <source>
        <dbReference type="ARBA" id="ARBA00008165"/>
    </source>
</evidence>
<keyword evidence="10" id="KW-0413">Isomerase</keyword>
<dbReference type="STRING" id="1121455.SAMN02745728_01631"/>
<feature type="site" description="Catalytically relevant" evidence="6">
    <location>
        <position position="112"/>
    </location>
</feature>
<dbReference type="GO" id="GO:1901135">
    <property type="term" value="P:carbohydrate derivative metabolic process"/>
    <property type="evidence" value="ECO:0007669"/>
    <property type="project" value="InterPro"/>
</dbReference>
<dbReference type="CDD" id="cd05014">
    <property type="entry name" value="SIS_Kpsf"/>
    <property type="match status" value="1"/>
</dbReference>
<keyword evidence="3 7" id="KW-0129">CBS domain</keyword>
<dbReference type="SUPFAM" id="SSF53697">
    <property type="entry name" value="SIS domain"/>
    <property type="match status" value="1"/>
</dbReference>
<keyword evidence="5" id="KW-0862">Zinc</keyword>
<feature type="domain" description="CBS" evidence="8">
    <location>
        <begin position="277"/>
        <end position="333"/>
    </location>
</feature>
<dbReference type="PIRSF" id="PIRSF004692">
    <property type="entry name" value="KdsD_KpsF"/>
    <property type="match status" value="1"/>
</dbReference>
<dbReference type="GO" id="GO:0019146">
    <property type="term" value="F:arabinose-5-phosphate isomerase activity"/>
    <property type="evidence" value="ECO:0007669"/>
    <property type="project" value="UniProtKB-ARBA"/>
</dbReference>
<dbReference type="EMBL" id="FRDI01000007">
    <property type="protein sequence ID" value="SHN66388.1"/>
    <property type="molecule type" value="Genomic_DNA"/>
</dbReference>
<protein>
    <submittedName>
        <fullName evidence="10">Arabinose-5-phosphate isomerase</fullName>
    </submittedName>
</protein>
<dbReference type="InterPro" id="IPR035474">
    <property type="entry name" value="SIS_Kpsf"/>
</dbReference>
<dbReference type="InterPro" id="IPR046342">
    <property type="entry name" value="CBS_dom_sf"/>
</dbReference>
<keyword evidence="5" id="KW-0479">Metal-binding</keyword>
<dbReference type="InterPro" id="IPR000644">
    <property type="entry name" value="CBS_dom"/>
</dbReference>
<dbReference type="InterPro" id="IPR046348">
    <property type="entry name" value="SIS_dom_sf"/>
</dbReference>
<reference evidence="10 11" key="1">
    <citation type="submission" date="2016-12" db="EMBL/GenBank/DDBJ databases">
        <authorList>
            <person name="Song W.-J."/>
            <person name="Kurnit D.M."/>
        </authorList>
    </citation>
    <scope>NUCLEOTIDE SEQUENCE [LARGE SCALE GENOMIC DNA]</scope>
    <source>
        <strain evidence="10 11">DSM 11393</strain>
    </source>
</reference>
<dbReference type="GO" id="GO:0046872">
    <property type="term" value="F:metal ion binding"/>
    <property type="evidence" value="ECO:0007669"/>
    <property type="project" value="UniProtKB-KW"/>
</dbReference>
<evidence type="ECO:0000256" key="7">
    <source>
        <dbReference type="PROSITE-ProRule" id="PRU00703"/>
    </source>
</evidence>
<sequence>MNDIIKKIDDEEIISIGKEVLQAEIDGISLMRQRLGRSFADAVNLLASCEGRVAITGLGKSGLVGRKIAATLSSTGTPAYFMHPVEGAHGDLGSILDKDVVVAISNSGKTAELLAIMSPLRQIGAKIIALVGNPRSPLADCADIFIDVSVAKEACSLNLAPTTSTTVTLAVGDALAVSLMKTKDFTDADFKRFHPGGALGQRLKMHAREIMNTEKLPIASEDSSLGEALAVLDRGNMGAVFILDGSRRLVGILTDGDVRKKMVHDGLNLLAPISSMMTQNPRVAKETDFAAELLDLMEQKAITVLPVVDDAHRLIGMLHIHDILGKGQFKFAG</sequence>
<evidence type="ECO:0000256" key="6">
    <source>
        <dbReference type="PIRSR" id="PIRSR004692-3"/>
    </source>
</evidence>
<dbReference type="OrthoDB" id="9762536at2"/>
<dbReference type="Proteomes" id="UP000186469">
    <property type="component" value="Unassembled WGS sequence"/>
</dbReference>
<dbReference type="RefSeq" id="WP_072697320.1">
    <property type="nucleotide sequence ID" value="NZ_FRDI01000007.1"/>
</dbReference>